<proteinExistence type="predicted"/>
<name>A0AAU9JP82_9CILI</name>
<sequence>MASPNQSKNFLCASDSTLDSQLSPFRSQNTYFADHPDKNSIHCRVSSSPSYWSSSMSWRRNMTKSDNQFDYTATASKGSISKQQRDQDRKITNIINDCALIQDELVGAWKSASSNVRKHKRYLKFIKSKVFSTKFNSFLHNDIFNREKKKFEENVKILTQDINLTLKHEKVKSLLGSPKRSESPTRLPSPDAITKQRSEQLFVTTQDITDFETAQLVALNKRVFGETFVNEIKESAQDRRVKHRSMLDPNEICPEQTILSDIKQILHQKRRPKHKKIEKPIESELRARWEAQKLLEKVHLMSPVNQYIFTELDRIIPRTSEHIKRKSNPDKKSKKEEKSKTNKKEPENLSVIKHTVQKRISQMNYSKKKDLTKEALDLIKEIRQEAKDVKLKRRVQRLVTQRQHQVYINKEMSPS</sequence>
<reference evidence="2" key="1">
    <citation type="submission" date="2021-09" db="EMBL/GenBank/DDBJ databases">
        <authorList>
            <consortium name="AG Swart"/>
            <person name="Singh M."/>
            <person name="Singh A."/>
            <person name="Seah K."/>
            <person name="Emmerich C."/>
        </authorList>
    </citation>
    <scope>NUCLEOTIDE SEQUENCE</scope>
    <source>
        <strain evidence="2">ATCC30299</strain>
    </source>
</reference>
<dbReference type="AlphaFoldDB" id="A0AAU9JP82"/>
<protein>
    <submittedName>
        <fullName evidence="2">Uncharacterized protein</fullName>
    </submittedName>
</protein>
<evidence type="ECO:0000313" key="2">
    <source>
        <dbReference type="EMBL" id="CAG9327421.1"/>
    </source>
</evidence>
<gene>
    <name evidence="2" type="ORF">BSTOLATCC_MIC43460</name>
</gene>
<comment type="caution">
    <text evidence="2">The sequence shown here is derived from an EMBL/GenBank/DDBJ whole genome shotgun (WGS) entry which is preliminary data.</text>
</comment>
<feature type="region of interest" description="Disordered" evidence="1">
    <location>
        <begin position="173"/>
        <end position="194"/>
    </location>
</feature>
<feature type="region of interest" description="Disordered" evidence="1">
    <location>
        <begin position="320"/>
        <end position="349"/>
    </location>
</feature>
<keyword evidence="3" id="KW-1185">Reference proteome</keyword>
<accession>A0AAU9JP82</accession>
<dbReference type="EMBL" id="CAJZBQ010000043">
    <property type="protein sequence ID" value="CAG9327421.1"/>
    <property type="molecule type" value="Genomic_DNA"/>
</dbReference>
<dbReference type="Proteomes" id="UP001162131">
    <property type="component" value="Unassembled WGS sequence"/>
</dbReference>
<evidence type="ECO:0000313" key="3">
    <source>
        <dbReference type="Proteomes" id="UP001162131"/>
    </source>
</evidence>
<feature type="compositionally biased region" description="Basic and acidic residues" evidence="1">
    <location>
        <begin position="320"/>
        <end position="347"/>
    </location>
</feature>
<organism evidence="2 3">
    <name type="scientific">Blepharisma stoltei</name>
    <dbReference type="NCBI Taxonomy" id="1481888"/>
    <lineage>
        <taxon>Eukaryota</taxon>
        <taxon>Sar</taxon>
        <taxon>Alveolata</taxon>
        <taxon>Ciliophora</taxon>
        <taxon>Postciliodesmatophora</taxon>
        <taxon>Heterotrichea</taxon>
        <taxon>Heterotrichida</taxon>
        <taxon>Blepharismidae</taxon>
        <taxon>Blepharisma</taxon>
    </lineage>
</organism>
<evidence type="ECO:0000256" key="1">
    <source>
        <dbReference type="SAM" id="MobiDB-lite"/>
    </source>
</evidence>